<keyword evidence="2" id="KW-0472">Membrane</keyword>
<organism evidence="4 5">
    <name type="scientific">Rhizobium viscosum</name>
    <name type="common">Arthrobacter viscosus</name>
    <dbReference type="NCBI Taxonomy" id="1673"/>
    <lineage>
        <taxon>Bacteria</taxon>
        <taxon>Pseudomonadati</taxon>
        <taxon>Pseudomonadota</taxon>
        <taxon>Alphaproteobacteria</taxon>
        <taxon>Hyphomicrobiales</taxon>
        <taxon>Rhizobiaceae</taxon>
        <taxon>Rhizobium/Agrobacterium group</taxon>
        <taxon>Rhizobium</taxon>
    </lineage>
</organism>
<dbReference type="InterPro" id="IPR050739">
    <property type="entry name" value="MFP"/>
</dbReference>
<evidence type="ECO:0000259" key="3">
    <source>
        <dbReference type="Pfam" id="PF25917"/>
    </source>
</evidence>
<evidence type="ECO:0000256" key="1">
    <source>
        <dbReference type="SAM" id="MobiDB-lite"/>
    </source>
</evidence>
<dbReference type="PANTHER" id="PTHR30386:SF24">
    <property type="entry name" value="MULTIDRUG RESISTANCE EFFLUX PUMP"/>
    <property type="match status" value="1"/>
</dbReference>
<keyword evidence="2" id="KW-0812">Transmembrane</keyword>
<gene>
    <name evidence="4" type="ORF">H4W29_005638</name>
</gene>
<evidence type="ECO:0000313" key="5">
    <source>
        <dbReference type="Proteomes" id="UP000620262"/>
    </source>
</evidence>
<comment type="caution">
    <text evidence="4">The sequence shown here is derived from an EMBL/GenBank/DDBJ whole genome shotgun (WGS) entry which is preliminary data.</text>
</comment>
<keyword evidence="2" id="KW-1133">Transmembrane helix</keyword>
<dbReference type="PANTHER" id="PTHR30386">
    <property type="entry name" value="MEMBRANE FUSION SUBUNIT OF EMRAB-TOLC MULTIDRUG EFFLUX PUMP"/>
    <property type="match status" value="1"/>
</dbReference>
<evidence type="ECO:0000313" key="4">
    <source>
        <dbReference type="EMBL" id="MBE1508393.1"/>
    </source>
</evidence>
<proteinExistence type="predicted"/>
<name>A0ABR9IYU5_RHIVS</name>
<feature type="domain" description="Multidrug resistance protein MdtA-like barrel-sandwich hybrid" evidence="3">
    <location>
        <begin position="86"/>
        <end position="273"/>
    </location>
</feature>
<dbReference type="Gene3D" id="2.40.50.100">
    <property type="match status" value="1"/>
</dbReference>
<protein>
    <submittedName>
        <fullName evidence="4">Membrane fusion protein (Multidrug efflux system)</fullName>
    </submittedName>
</protein>
<keyword evidence="5" id="KW-1185">Reference proteome</keyword>
<dbReference type="Gene3D" id="2.40.30.170">
    <property type="match status" value="1"/>
</dbReference>
<reference evidence="4 5" key="1">
    <citation type="submission" date="2020-10" db="EMBL/GenBank/DDBJ databases">
        <title>Sequencing the genomes of 1000 actinobacteria strains.</title>
        <authorList>
            <person name="Klenk H.-P."/>
        </authorList>
    </citation>
    <scope>NUCLEOTIDE SEQUENCE [LARGE SCALE GENOMIC DNA]</scope>
    <source>
        <strain evidence="4 5">DSM 7307</strain>
    </source>
</reference>
<dbReference type="InterPro" id="IPR058625">
    <property type="entry name" value="MdtA-like_BSH"/>
</dbReference>
<feature type="transmembrane region" description="Helical" evidence="2">
    <location>
        <begin position="42"/>
        <end position="63"/>
    </location>
</feature>
<dbReference type="Proteomes" id="UP000620262">
    <property type="component" value="Unassembled WGS sequence"/>
</dbReference>
<dbReference type="RefSeq" id="WP_192731996.1">
    <property type="nucleotide sequence ID" value="NZ_BAAAVL010000010.1"/>
</dbReference>
<sequence length="383" mass="39819">MAKQITITSLSPSEPAPSPPPPEAPAPPAAPSQAAAGSLRRLAIPLLAIALVCGGVAIVTVDWNSWVAGASHQSTDDAVVSADVSTLSAQISGIVQGTPVTDYQTVTKGQLLAEIDPREYDAAVAVSKANLAAANASLANLANQIELQRAVVQVAEAQNASALAQQTQTEQEFHRQTSLGGATSQQLLQQAQAAYLQAQASVRSTAASIEQQKAQLNVLNGQSPLLQAQVNAAQASLDTALIHQGYARIYAPFDGVIGRRLAHEGDFVAAGTSLVSEVPLPSVYITANFKETQLSRITPGRSADVTIDTFPGQLLHGKVVGLSPASGSIFALLPPDNATGNYTKVVQRVPVKIVFDPGQPLVDRLKPGMSAVVTVDTKPDLDQ</sequence>
<feature type="compositionally biased region" description="Pro residues" evidence="1">
    <location>
        <begin position="14"/>
        <end position="30"/>
    </location>
</feature>
<accession>A0ABR9IYU5</accession>
<feature type="region of interest" description="Disordered" evidence="1">
    <location>
        <begin position="1"/>
        <end position="32"/>
    </location>
</feature>
<dbReference type="Gene3D" id="1.10.287.470">
    <property type="entry name" value="Helix hairpin bin"/>
    <property type="match status" value="1"/>
</dbReference>
<dbReference type="SUPFAM" id="SSF111369">
    <property type="entry name" value="HlyD-like secretion proteins"/>
    <property type="match status" value="2"/>
</dbReference>
<dbReference type="Pfam" id="PF25917">
    <property type="entry name" value="BSH_RND"/>
    <property type="match status" value="1"/>
</dbReference>
<evidence type="ECO:0000256" key="2">
    <source>
        <dbReference type="SAM" id="Phobius"/>
    </source>
</evidence>
<dbReference type="EMBL" id="JADBEC010000002">
    <property type="protein sequence ID" value="MBE1508393.1"/>
    <property type="molecule type" value="Genomic_DNA"/>
</dbReference>
<feature type="compositionally biased region" description="Polar residues" evidence="1">
    <location>
        <begin position="1"/>
        <end position="10"/>
    </location>
</feature>